<name>A0A656G956_PSEA0</name>
<dbReference type="Gene3D" id="3.90.1300.10">
    <property type="entry name" value="Amidase signature (AS) domain"/>
    <property type="match status" value="1"/>
</dbReference>
<dbReference type="EMBL" id="AEAG01000464">
    <property type="protein sequence ID" value="EGH22177.1"/>
    <property type="molecule type" value="Genomic_DNA"/>
</dbReference>
<evidence type="ECO:0000313" key="1">
    <source>
        <dbReference type="EMBL" id="EGH22177.1"/>
    </source>
</evidence>
<protein>
    <submittedName>
        <fullName evidence="1">Uncharacterized protein</fullName>
    </submittedName>
</protein>
<proteinExistence type="predicted"/>
<feature type="non-terminal residue" evidence="1">
    <location>
        <position position="91"/>
    </location>
</feature>
<organism evidence="1 2">
    <name type="scientific">Pseudomonas amygdali pv. mori str. 301020</name>
    <dbReference type="NCBI Taxonomy" id="629261"/>
    <lineage>
        <taxon>Bacteria</taxon>
        <taxon>Pseudomonadati</taxon>
        <taxon>Pseudomonadota</taxon>
        <taxon>Gammaproteobacteria</taxon>
        <taxon>Pseudomonadales</taxon>
        <taxon>Pseudomonadaceae</taxon>
        <taxon>Pseudomonas</taxon>
        <taxon>Pseudomonas amygdali</taxon>
    </lineage>
</organism>
<dbReference type="Proteomes" id="UP000003465">
    <property type="component" value="Unassembled WGS sequence"/>
</dbReference>
<gene>
    <name evidence="1" type="ORF">PSYMO_11972</name>
</gene>
<accession>A0A656G956</accession>
<dbReference type="InterPro" id="IPR036928">
    <property type="entry name" value="AS_sf"/>
</dbReference>
<comment type="caution">
    <text evidence="1">The sequence shown here is derived from an EMBL/GenBank/DDBJ whole genome shotgun (WGS) entry which is preliminary data.</text>
</comment>
<sequence length="91" mass="9731">MTDTGSHSVTGDACALAEDFAQGRSDPVQALDKALQQAARADHVFISMSIERARREAEASAARWQQGQPLSPFDGVPIAWKDLFDVAGSVT</sequence>
<dbReference type="AlphaFoldDB" id="A0A656G956"/>
<evidence type="ECO:0000313" key="2">
    <source>
        <dbReference type="Proteomes" id="UP000003465"/>
    </source>
</evidence>
<reference evidence="1 2" key="1">
    <citation type="journal article" date="2011" name="PLoS Pathog.">
        <title>Dynamic evolution of pathogenicity revealed by sequencing and comparative genomics of 19 Pseudomonas syringae isolates.</title>
        <authorList>
            <person name="Baltrus D.A."/>
            <person name="Nishimura M.T."/>
            <person name="Romanchuk A."/>
            <person name="Chang J.H."/>
            <person name="Mukhtar M.S."/>
            <person name="Cherkis K."/>
            <person name="Roach J."/>
            <person name="Grant S.R."/>
            <person name="Jones C.D."/>
            <person name="Dangl J.L."/>
        </authorList>
    </citation>
    <scope>NUCLEOTIDE SEQUENCE [LARGE SCALE GENOMIC DNA]</scope>
    <source>
        <strain evidence="1 2">301020</strain>
    </source>
</reference>
<dbReference type="SUPFAM" id="SSF75304">
    <property type="entry name" value="Amidase signature (AS) enzymes"/>
    <property type="match status" value="1"/>
</dbReference>